<dbReference type="GO" id="GO:0005829">
    <property type="term" value="C:cytosol"/>
    <property type="evidence" value="ECO:0007669"/>
    <property type="project" value="TreeGrafter"/>
</dbReference>
<dbReference type="SMART" id="SM00404">
    <property type="entry name" value="PTPc_motif"/>
    <property type="match status" value="1"/>
</dbReference>
<dbReference type="Pfam" id="PF00102">
    <property type="entry name" value="Y_phosphatase"/>
    <property type="match status" value="1"/>
</dbReference>
<evidence type="ECO:0000313" key="12">
    <source>
        <dbReference type="EMBL" id="QVD39467.1"/>
    </source>
</evidence>
<protein>
    <recommendedName>
        <fullName evidence="1">protein-tyrosine-phosphatase</fullName>
        <ecNumber evidence="1">3.1.3.48</ecNumber>
    </recommendedName>
</protein>
<dbReference type="PROSITE" id="PS50056">
    <property type="entry name" value="TYR_PHOSPHATASE_2"/>
    <property type="match status" value="1"/>
</dbReference>
<evidence type="ECO:0000256" key="1">
    <source>
        <dbReference type="ARBA" id="ARBA00013064"/>
    </source>
</evidence>
<feature type="active site" description="Phosphocysteine intermediate" evidence="5">
    <location>
        <position position="545"/>
    </location>
</feature>
<dbReference type="GO" id="GO:0030054">
    <property type="term" value="C:cell junction"/>
    <property type="evidence" value="ECO:0007669"/>
    <property type="project" value="TreeGrafter"/>
</dbReference>
<dbReference type="EMBL" id="MW962701">
    <property type="protein sequence ID" value="QVD39467.1"/>
    <property type="molecule type" value="mRNA"/>
</dbReference>
<evidence type="ECO:0000256" key="4">
    <source>
        <dbReference type="ARBA" id="ARBA00022912"/>
    </source>
</evidence>
<feature type="binding site" evidence="6">
    <location>
        <position position="589"/>
    </location>
    <ligand>
        <name>substrate</name>
    </ligand>
</feature>
<accession>A0A8E5JTA7</accession>
<dbReference type="SMART" id="SM00194">
    <property type="entry name" value="PTPc"/>
    <property type="match status" value="1"/>
</dbReference>
<feature type="binding site" evidence="6">
    <location>
        <position position="511"/>
    </location>
    <ligand>
        <name>substrate</name>
    </ligand>
</feature>
<organism evidence="12">
    <name type="scientific">Schistocerca gregaria</name>
    <name type="common">Desert locust</name>
    <name type="synonym">Gryllus gregarius</name>
    <dbReference type="NCBI Taxonomy" id="7010"/>
    <lineage>
        <taxon>Eukaryota</taxon>
        <taxon>Metazoa</taxon>
        <taxon>Ecdysozoa</taxon>
        <taxon>Arthropoda</taxon>
        <taxon>Hexapoda</taxon>
        <taxon>Insecta</taxon>
        <taxon>Pterygota</taxon>
        <taxon>Neoptera</taxon>
        <taxon>Polyneoptera</taxon>
        <taxon>Orthoptera</taxon>
        <taxon>Caelifera</taxon>
        <taxon>Acrididea</taxon>
        <taxon>Acridomorpha</taxon>
        <taxon>Acridoidea</taxon>
        <taxon>Acrididae</taxon>
        <taxon>Cyrtacanthacridinae</taxon>
        <taxon>Schistocerca</taxon>
    </lineage>
</organism>
<feature type="signal peptide" evidence="9">
    <location>
        <begin position="1"/>
        <end position="30"/>
    </location>
</feature>
<dbReference type="SUPFAM" id="SSF52799">
    <property type="entry name" value="(Phosphotyrosine protein) phosphatases II"/>
    <property type="match status" value="1"/>
</dbReference>
<dbReference type="PANTHER" id="PTHR46198:SF4">
    <property type="entry name" value="PROTEIN-TYROSINE-PHOSPHATASE"/>
    <property type="match status" value="1"/>
</dbReference>
<name>A0A8E5JTA7_SCHGR</name>
<keyword evidence="8" id="KW-0812">Transmembrane</keyword>
<feature type="domain" description="Tyrosine specific protein phosphatases" evidence="11">
    <location>
        <begin position="519"/>
        <end position="595"/>
    </location>
</feature>
<evidence type="ECO:0000256" key="8">
    <source>
        <dbReference type="SAM" id="Phobius"/>
    </source>
</evidence>
<keyword evidence="3" id="KW-0378">Hydrolase</keyword>
<dbReference type="InterPro" id="IPR000242">
    <property type="entry name" value="PTP_cat"/>
</dbReference>
<dbReference type="GO" id="GO:0019901">
    <property type="term" value="F:protein kinase binding"/>
    <property type="evidence" value="ECO:0007669"/>
    <property type="project" value="TreeGrafter"/>
</dbReference>
<feature type="transmembrane region" description="Helical" evidence="8">
    <location>
        <begin position="155"/>
        <end position="178"/>
    </location>
</feature>
<keyword evidence="8" id="KW-0472">Membrane</keyword>
<evidence type="ECO:0000256" key="5">
    <source>
        <dbReference type="PIRSR" id="PIRSR608356-50"/>
    </source>
</evidence>
<dbReference type="EC" id="3.1.3.48" evidence="1"/>
<evidence type="ECO:0000256" key="3">
    <source>
        <dbReference type="ARBA" id="ARBA00022801"/>
    </source>
</evidence>
<feature type="chain" id="PRO_5034439164" description="protein-tyrosine-phosphatase" evidence="9">
    <location>
        <begin position="31"/>
        <end position="614"/>
    </location>
</feature>
<feature type="binding site" evidence="6">
    <location>
        <begin position="545"/>
        <end position="551"/>
    </location>
    <ligand>
        <name>substrate</name>
    </ligand>
</feature>
<proteinExistence type="evidence at transcript level"/>
<dbReference type="GO" id="GO:0007165">
    <property type="term" value="P:signal transduction"/>
    <property type="evidence" value="ECO:0007669"/>
    <property type="project" value="TreeGrafter"/>
</dbReference>
<dbReference type="CDD" id="cd14547">
    <property type="entry name" value="PTPc-KIM"/>
    <property type="match status" value="1"/>
</dbReference>
<evidence type="ECO:0000256" key="2">
    <source>
        <dbReference type="ARBA" id="ARBA00022553"/>
    </source>
</evidence>
<dbReference type="AlphaFoldDB" id="A0A8E5JTA7"/>
<dbReference type="InterPro" id="IPR003595">
    <property type="entry name" value="Tyr_Pase_cat"/>
</dbReference>
<keyword evidence="12" id="KW-0675">Receptor</keyword>
<dbReference type="PROSITE" id="PS50055">
    <property type="entry name" value="TYR_PHOSPHATASE_PTP"/>
    <property type="match status" value="1"/>
</dbReference>
<dbReference type="InterPro" id="IPR016130">
    <property type="entry name" value="Tyr_Pase_AS"/>
</dbReference>
<evidence type="ECO:0000259" key="10">
    <source>
        <dbReference type="PROSITE" id="PS50055"/>
    </source>
</evidence>
<dbReference type="InterPro" id="IPR029021">
    <property type="entry name" value="Prot-tyrosine_phosphatase-like"/>
</dbReference>
<sequence length="614" mass="66178">MATSGRAVCVYLLQVVLILQSLEIPGECAGGRPVVLAEDNVVAIGSEGDARGGGGDLLFRQLMASAPIPASVQHDHQHYQYRFLDEDGTALPVATVTSAAENVSSEEALDGPTATLSTSARRSVGTDEGTGSGRPRPTGVEVAALGGSWRPEWQLPFFVILFAAVGFLAITFVVLLWLKNQMLSSQGGSGRASPGIKSGAPTGDGDSTGAGGRWVFHPVLQPPSPLEAHVQQAEEKKASLPPTPTPTPEPVTITKPAVPPAPASDPATPVRRCVGSGGRIKGLLERRGSSASLTIELHPSSHGRTDGHVPVVTPTRECTTDEFLLSAGNVLSRRQLRASLRDVRALHREFWELPSNHPERAYVAGSGTKNRYRSILPNERTRVCLPPASPLADPLTTYINANYVRGFDSEEKAYIATQGPLPHTVSDFWLMVWSEGSTVIVMITKLWEKGRPKCERYFPEDEADEPSVYGDIEVRITATCPRDGYTLRELIVTRGDETRRILHLWYDTWPDHATPSSAQALVAMASEVAEYRQVGSGDPPVVVHCSAGIGRTGCFIAVAVGMAQLLHNDNVDILGIVCQMRYDRGGMIQTAEQYEFVHRALCLFEGSLPDQSGE</sequence>
<dbReference type="PRINTS" id="PR00700">
    <property type="entry name" value="PRTYPHPHTASE"/>
</dbReference>
<evidence type="ECO:0000259" key="11">
    <source>
        <dbReference type="PROSITE" id="PS50056"/>
    </source>
</evidence>
<dbReference type="FunFam" id="3.90.190.10:FF:000020">
    <property type="entry name" value="Tyrosine-protein phosphatase non-receptor type 5"/>
    <property type="match status" value="1"/>
</dbReference>
<reference evidence="12" key="1">
    <citation type="journal article" date="2021" name="J. Neurophysiol.">
        <title>Gene transcription changes in a locust model of noise-induced deafness.</title>
        <authorList>
            <person name="French A.S."/>
            <person name="Warren B."/>
        </authorList>
    </citation>
    <scope>NUCLEOTIDE SEQUENCE</scope>
</reference>
<keyword evidence="9" id="KW-0732">Signal</keyword>
<evidence type="ECO:0000256" key="9">
    <source>
        <dbReference type="SAM" id="SignalP"/>
    </source>
</evidence>
<dbReference type="Gene3D" id="3.90.190.10">
    <property type="entry name" value="Protein tyrosine phosphatase superfamily"/>
    <property type="match status" value="1"/>
</dbReference>
<keyword evidence="4" id="KW-0904">Protein phosphatase</keyword>
<keyword evidence="2" id="KW-0597">Phosphoprotein</keyword>
<dbReference type="GO" id="GO:0005886">
    <property type="term" value="C:plasma membrane"/>
    <property type="evidence" value="ECO:0007669"/>
    <property type="project" value="TreeGrafter"/>
</dbReference>
<evidence type="ECO:0000256" key="6">
    <source>
        <dbReference type="PIRSR" id="PIRSR608356-51"/>
    </source>
</evidence>
<dbReference type="GO" id="GO:0048666">
    <property type="term" value="P:neuron development"/>
    <property type="evidence" value="ECO:0007669"/>
    <property type="project" value="UniProtKB-ARBA"/>
</dbReference>
<dbReference type="InterPro" id="IPR008356">
    <property type="entry name" value="Tyr_Pase_KIM-con"/>
</dbReference>
<dbReference type="InterPro" id="IPR000387">
    <property type="entry name" value="Tyr_Pase_dom"/>
</dbReference>
<feature type="region of interest" description="Disordered" evidence="7">
    <location>
        <begin position="186"/>
        <end position="272"/>
    </location>
</feature>
<feature type="region of interest" description="Disordered" evidence="7">
    <location>
        <begin position="102"/>
        <end position="139"/>
    </location>
</feature>
<dbReference type="PANTHER" id="PTHR46198">
    <property type="entry name" value="PROTEIN-TYROSINE-PHOSPHATASE"/>
    <property type="match status" value="1"/>
</dbReference>
<dbReference type="GO" id="GO:0004725">
    <property type="term" value="F:protein tyrosine phosphatase activity"/>
    <property type="evidence" value="ECO:0007669"/>
    <property type="project" value="UniProtKB-EC"/>
</dbReference>
<dbReference type="OrthoDB" id="9993594at2759"/>
<keyword evidence="8" id="KW-1133">Transmembrane helix</keyword>
<dbReference type="PRINTS" id="PR01778">
    <property type="entry name" value="KIMPTPASE"/>
</dbReference>
<feature type="domain" description="Tyrosine-protein phosphatase" evidence="10">
    <location>
        <begin position="369"/>
        <end position="604"/>
    </location>
</feature>
<dbReference type="PROSITE" id="PS00383">
    <property type="entry name" value="TYR_PHOSPHATASE_1"/>
    <property type="match status" value="1"/>
</dbReference>
<evidence type="ECO:0000256" key="7">
    <source>
        <dbReference type="SAM" id="MobiDB-lite"/>
    </source>
</evidence>